<dbReference type="OMA" id="YAKQGVH"/>
<reference evidence="9 10" key="1">
    <citation type="submission" date="2015-12" db="EMBL/GenBank/DDBJ databases">
        <title>The genome of Folsomia candida.</title>
        <authorList>
            <person name="Faddeeva A."/>
            <person name="Derks M.F."/>
            <person name="Anvar Y."/>
            <person name="Smit S."/>
            <person name="Van Straalen N."/>
            <person name="Roelofs D."/>
        </authorList>
    </citation>
    <scope>NUCLEOTIDE SEQUENCE [LARGE SCALE GENOMIC DNA]</scope>
    <source>
        <strain evidence="9 10">VU population</strain>
        <tissue evidence="9">Whole body</tissue>
    </source>
</reference>
<evidence type="ECO:0000256" key="1">
    <source>
        <dbReference type="ARBA" id="ARBA00004613"/>
    </source>
</evidence>
<dbReference type="Gene3D" id="2.40.10.10">
    <property type="entry name" value="Trypsin-like serine proteases"/>
    <property type="match status" value="3"/>
</dbReference>
<dbReference type="PANTHER" id="PTHR24252">
    <property type="entry name" value="ACROSIN-RELATED"/>
    <property type="match status" value="1"/>
</dbReference>
<dbReference type="GO" id="GO:0004252">
    <property type="term" value="F:serine-type endopeptidase activity"/>
    <property type="evidence" value="ECO:0007669"/>
    <property type="project" value="InterPro"/>
</dbReference>
<dbReference type="FunFam" id="2.40.10.10:FF:000068">
    <property type="entry name" value="transmembrane protease serine 2"/>
    <property type="match status" value="1"/>
</dbReference>
<dbReference type="InterPro" id="IPR001254">
    <property type="entry name" value="Trypsin_dom"/>
</dbReference>
<protein>
    <submittedName>
        <fullName evidence="9">Trypsin</fullName>
    </submittedName>
</protein>
<feature type="domain" description="Peptidase S1" evidence="8">
    <location>
        <begin position="35"/>
        <end position="259"/>
    </location>
</feature>
<dbReference type="PROSITE" id="PS00135">
    <property type="entry name" value="TRYPSIN_SER"/>
    <property type="match status" value="2"/>
</dbReference>
<keyword evidence="10" id="KW-1185">Reference proteome</keyword>
<dbReference type="STRING" id="158441.A0A226F418"/>
<dbReference type="GO" id="GO:0016485">
    <property type="term" value="P:protein processing"/>
    <property type="evidence" value="ECO:0007669"/>
    <property type="project" value="UniProtKB-ARBA"/>
</dbReference>
<keyword evidence="5" id="KW-1015">Disulfide bond</keyword>
<dbReference type="SUPFAM" id="SSF50494">
    <property type="entry name" value="Trypsin-like serine proteases"/>
    <property type="match status" value="3"/>
</dbReference>
<evidence type="ECO:0000313" key="10">
    <source>
        <dbReference type="Proteomes" id="UP000198287"/>
    </source>
</evidence>
<evidence type="ECO:0000256" key="4">
    <source>
        <dbReference type="ARBA" id="ARBA00022825"/>
    </source>
</evidence>
<name>A0A226F418_FOLCA</name>
<dbReference type="FunFam" id="2.40.10.10:FF:000047">
    <property type="entry name" value="Trypsin eta"/>
    <property type="match status" value="2"/>
</dbReference>
<feature type="chain" id="PRO_5012556348" evidence="7">
    <location>
        <begin position="21"/>
        <end position="786"/>
    </location>
</feature>
<evidence type="ECO:0000256" key="3">
    <source>
        <dbReference type="ARBA" id="ARBA00022670"/>
    </source>
</evidence>
<dbReference type="Pfam" id="PF00089">
    <property type="entry name" value="Trypsin"/>
    <property type="match status" value="3"/>
</dbReference>
<gene>
    <name evidence="9" type="ORF">Fcan01_01482</name>
</gene>
<dbReference type="PROSITE" id="PS50240">
    <property type="entry name" value="TRYPSIN_DOM"/>
    <property type="match status" value="3"/>
</dbReference>
<evidence type="ECO:0000256" key="7">
    <source>
        <dbReference type="SAM" id="SignalP"/>
    </source>
</evidence>
<dbReference type="Proteomes" id="UP000198287">
    <property type="component" value="Unassembled WGS sequence"/>
</dbReference>
<keyword evidence="2" id="KW-0964">Secreted</keyword>
<organism evidence="9 10">
    <name type="scientific">Folsomia candida</name>
    <name type="common">Springtail</name>
    <dbReference type="NCBI Taxonomy" id="158441"/>
    <lineage>
        <taxon>Eukaryota</taxon>
        <taxon>Metazoa</taxon>
        <taxon>Ecdysozoa</taxon>
        <taxon>Arthropoda</taxon>
        <taxon>Hexapoda</taxon>
        <taxon>Collembola</taxon>
        <taxon>Entomobryomorpha</taxon>
        <taxon>Isotomoidea</taxon>
        <taxon>Isotomidae</taxon>
        <taxon>Proisotominae</taxon>
        <taxon>Folsomia</taxon>
    </lineage>
</organism>
<dbReference type="InterPro" id="IPR009003">
    <property type="entry name" value="Peptidase_S1_PA"/>
</dbReference>
<dbReference type="InterPro" id="IPR033116">
    <property type="entry name" value="TRYPSIN_SER"/>
</dbReference>
<accession>A0A226F418</accession>
<feature type="domain" description="Peptidase S1" evidence="8">
    <location>
        <begin position="293"/>
        <end position="517"/>
    </location>
</feature>
<dbReference type="CDD" id="cd00190">
    <property type="entry name" value="Tryp_SPc"/>
    <property type="match status" value="3"/>
</dbReference>
<evidence type="ECO:0000313" key="9">
    <source>
        <dbReference type="EMBL" id="OXA64110.1"/>
    </source>
</evidence>
<feature type="domain" description="Peptidase S1" evidence="8">
    <location>
        <begin position="526"/>
        <end position="751"/>
    </location>
</feature>
<dbReference type="OrthoDB" id="60866at2759"/>
<comment type="caution">
    <text evidence="9">The sequence shown here is derived from an EMBL/GenBank/DDBJ whole genome shotgun (WGS) entry which is preliminary data.</text>
</comment>
<dbReference type="InterPro" id="IPR001314">
    <property type="entry name" value="Peptidase_S1A"/>
</dbReference>
<keyword evidence="7" id="KW-0732">Signal</keyword>
<evidence type="ECO:0000259" key="8">
    <source>
        <dbReference type="PROSITE" id="PS50240"/>
    </source>
</evidence>
<dbReference type="GO" id="GO:0005576">
    <property type="term" value="C:extracellular region"/>
    <property type="evidence" value="ECO:0007669"/>
    <property type="project" value="UniProtKB-SubCell"/>
</dbReference>
<dbReference type="SMART" id="SM00020">
    <property type="entry name" value="Tryp_SPc"/>
    <property type="match status" value="3"/>
</dbReference>
<keyword evidence="4 6" id="KW-0720">Serine protease</keyword>
<dbReference type="InterPro" id="IPR018114">
    <property type="entry name" value="TRYPSIN_HIS"/>
</dbReference>
<feature type="signal peptide" evidence="7">
    <location>
        <begin position="1"/>
        <end position="20"/>
    </location>
</feature>
<dbReference type="PRINTS" id="PR00722">
    <property type="entry name" value="CHYMOTRYPSIN"/>
</dbReference>
<comment type="subcellular location">
    <subcellularLocation>
        <location evidence="1">Secreted</location>
    </subcellularLocation>
</comment>
<dbReference type="EMBL" id="LNIX01000001">
    <property type="protein sequence ID" value="OXA64110.1"/>
    <property type="molecule type" value="Genomic_DNA"/>
</dbReference>
<keyword evidence="6" id="KW-0378">Hydrolase</keyword>
<evidence type="ECO:0000256" key="6">
    <source>
        <dbReference type="RuleBase" id="RU363034"/>
    </source>
</evidence>
<evidence type="ECO:0000256" key="2">
    <source>
        <dbReference type="ARBA" id="ARBA00022525"/>
    </source>
</evidence>
<dbReference type="InterPro" id="IPR043504">
    <property type="entry name" value="Peptidase_S1_PA_chymotrypsin"/>
</dbReference>
<dbReference type="AlphaFoldDB" id="A0A226F418"/>
<evidence type="ECO:0000256" key="5">
    <source>
        <dbReference type="ARBA" id="ARBA00023157"/>
    </source>
</evidence>
<dbReference type="PANTHER" id="PTHR24252:SF7">
    <property type="entry name" value="HYALIN"/>
    <property type="match status" value="1"/>
</dbReference>
<keyword evidence="3 6" id="KW-0645">Protease</keyword>
<proteinExistence type="predicted"/>
<sequence length="786" mass="82927">MKASILFIVVAILSSKIANATNITGYQSVIEDSKIVGGQPATLGQFPFQVSIIIGGSSLCGGSLISDREVLTAAHCTYGNSAGAFVVRAGSLRARTDGQSRTVSQVRQHPQYNANTVDNDVSVLVLSSPFTLSNTVGVATLATSEPSASTACQAAGWGLLMEGGPSTAFLQYVDLPIVSRAGCAAVYGVGRISANQICAGHSAGGRDTCQGDSGGGLFLAGTNTQVGIVSYGNGCARPNIPGVYTNVARYSAWIRDGTQPTTLCTGLLDICNRIPVSTNITDLYTNPPYQAKIIGGEVAAEGRFPYQVAIIIGGIGLCGGSLISDREVLTAAHCTKGRKPFQIFVRVGSLDYRSGGETRKVSQIRQHPLFNSITQQNDISMLVLSSPVTLNEMVGVVTLPTEEPSAGAMCETSGWGVTAENGQQSSALRYIELPIIDRETCRQTYSFPGLSGNQICAGLREGGRDACQGDSGGALVLSGTSTQVGIVSYGLGCARPNVPGVYTNLFNYLSWIRSEMQPNTFCASMLDGGDAATLGQFPYQVAVLVLNRFICGGSLISDREVITAAHCTFIAKPKLLSVRVGSLESGSGGETRTVSQIRQHPLFNPITLANDISILVLSSPVTLSETVGVVTLADEEPEEATLCRIAGWGIRVENGEPSPSLQWVDIPITNVERCRTPQLPISYQLCLGYEEDGRTICQGDSGSPVVVTGSRIQVGIVSRAAAVPPCRATGSMLTLHTNIAKYIGWIRGELRPNKLCALFLEGCNRLQLSLLCQKIQLLCNANNIFG</sequence>
<dbReference type="PROSITE" id="PS00134">
    <property type="entry name" value="TRYPSIN_HIS"/>
    <property type="match status" value="3"/>
</dbReference>